<dbReference type="Proteomes" id="UP000445000">
    <property type="component" value="Unassembled WGS sequence"/>
</dbReference>
<comment type="caution">
    <text evidence="2">The sequence shown here is derived from an EMBL/GenBank/DDBJ whole genome shotgun (WGS) entry which is preliminary data.</text>
</comment>
<evidence type="ECO:0008006" key="4">
    <source>
        <dbReference type="Google" id="ProtNLM"/>
    </source>
</evidence>
<reference evidence="3" key="1">
    <citation type="submission" date="2020-01" db="EMBL/GenBank/DDBJ databases">
        <title>'Steroidobacter agaridevorans' sp. nov., agar-degrading bacteria isolated from rhizosphere soils.</title>
        <authorList>
            <person name="Ikenaga M."/>
            <person name="Kataoka M."/>
            <person name="Murouchi A."/>
            <person name="Katsuragi S."/>
            <person name="Sakai M."/>
        </authorList>
    </citation>
    <scope>NUCLEOTIDE SEQUENCE [LARGE SCALE GENOMIC DNA]</scope>
    <source>
        <strain evidence="3">YU21-B</strain>
    </source>
</reference>
<keyword evidence="1" id="KW-0732">Signal</keyword>
<gene>
    <name evidence="2" type="ORF">GCM10011487_62490</name>
</gene>
<organism evidence="2 3">
    <name type="scientific">Steroidobacter agaridevorans</name>
    <dbReference type="NCBI Taxonomy" id="2695856"/>
    <lineage>
        <taxon>Bacteria</taxon>
        <taxon>Pseudomonadati</taxon>
        <taxon>Pseudomonadota</taxon>
        <taxon>Gammaproteobacteria</taxon>
        <taxon>Steroidobacterales</taxon>
        <taxon>Steroidobacteraceae</taxon>
        <taxon>Steroidobacter</taxon>
    </lineage>
</organism>
<protein>
    <recommendedName>
        <fullName evidence="4">Beta-barrel porin 2</fullName>
    </recommendedName>
</protein>
<evidence type="ECO:0000313" key="2">
    <source>
        <dbReference type="EMBL" id="GFE84249.1"/>
    </source>
</evidence>
<proteinExistence type="predicted"/>
<accession>A0A829YM26</accession>
<evidence type="ECO:0000313" key="3">
    <source>
        <dbReference type="Proteomes" id="UP000445000"/>
    </source>
</evidence>
<dbReference type="AlphaFoldDB" id="A0A829YM26"/>
<feature type="chain" id="PRO_5032614729" description="Beta-barrel porin 2" evidence="1">
    <location>
        <begin position="28"/>
        <end position="389"/>
    </location>
</feature>
<dbReference type="RefSeq" id="WP_161815845.1">
    <property type="nucleotide sequence ID" value="NZ_BLJN01000008.1"/>
</dbReference>
<dbReference type="EMBL" id="BLJN01000008">
    <property type="protein sequence ID" value="GFE84249.1"/>
    <property type="molecule type" value="Genomic_DNA"/>
</dbReference>
<evidence type="ECO:0000256" key="1">
    <source>
        <dbReference type="SAM" id="SignalP"/>
    </source>
</evidence>
<sequence>MARTGTQLTCVALCSAGTALCAQQAAAAEWQVVPSAYVGTSYADNPRLLPDGGDSTEGAIGELSASLTRLTERSELTLLPRMASSRYSDEDSLDNDNQYLTAGYRRQGERSVWNTEIGFTRDTTLTSELGSTGLVQSNRRHEASSVTIAPNVTFTERLSGGLQMYLTDHRYVDAEFSGLVDYRYMALSLFSTIALTDTGSALTVSAQGGELSTEGFGGSATRDGSVRLGWSFQPWLLWTVELSAGPSIVETDNASDSGYVFDGEIKRQGERWSLTANAERSQSPTGRGMLTRRDALKLGFNRALTERLSTNVAAHWVSTEDLLPQQSGGAAYEVQYARLDIGASWRLSRNWSLSLQLSGNTQDYELAAERANGYRASLNVVWNGQPQSL</sequence>
<name>A0A829YM26_9GAMM</name>
<feature type="signal peptide" evidence="1">
    <location>
        <begin position="1"/>
        <end position="27"/>
    </location>
</feature>
<keyword evidence="3" id="KW-1185">Reference proteome</keyword>